<keyword evidence="2" id="KW-1185">Reference proteome</keyword>
<protein>
    <submittedName>
        <fullName evidence="1">Uncharacterized protein</fullName>
    </submittedName>
</protein>
<proteinExistence type="predicted"/>
<name>A0A3P6NB20_TAEAS</name>
<gene>
    <name evidence="1" type="ORF">TASK_LOCUS1350</name>
</gene>
<dbReference type="OrthoDB" id="1262810at2759"/>
<reference evidence="1 2" key="1">
    <citation type="submission" date="2018-11" db="EMBL/GenBank/DDBJ databases">
        <authorList>
            <consortium name="Pathogen Informatics"/>
        </authorList>
    </citation>
    <scope>NUCLEOTIDE SEQUENCE [LARGE SCALE GENOMIC DNA]</scope>
</reference>
<dbReference type="Proteomes" id="UP000282613">
    <property type="component" value="Unassembled WGS sequence"/>
</dbReference>
<accession>A0A3P6NB20</accession>
<evidence type="ECO:0000313" key="2">
    <source>
        <dbReference type="Proteomes" id="UP000282613"/>
    </source>
</evidence>
<sequence length="1390" mass="153219">MLANIDSRLRSSFHQQYHYTSLMDREAWRRRCLCTLRSLRLFPLLDGRLISLAEIADAMANSSGLLRHRNGLMIPPKPPSSENDRLKNIYDTRVVIDGFSNPIRKDDYLQLLSRLGPLISPSSIYPTDCTALELPRLLTAPEDGLGLIVANSFLDVVNHWIVSRQLDFDLESTQDADWFIAAAQLIVLADHLDEVLISRLPIVCETAKSLKLFNPSADVAFLSPALLKHAPDTEECAIMSLCVETMVKTELREEDGDPILLVSSNYFTSCGPSLELNGPKACTKWQSLFLTAGLSTIQTLHLRKYQLGVAFAHFPLLPSTHVLRQSPALIGLEGQGDTVIEDWICPGLENLVLPWIERITERFGFNESTKVVCGKLAKLLSRNWNQSFERYTLATAYKGTDDNRMGETKGEDGRVVLGASSWLQALRTRRWLAITFAIDADDSGGGLLKLVAATNNHQFAGAATNFVSTPPIYASTVFTEGKGATIPLSLFAPLCPLWQCSQTSKEPLAPGLLAALGVKQVLDESTFQHLMDHLSKDPSSPPSALTMESILQIYGLALKVLGNEHSDLLHHIFSSALLVPCTATHTACEKRKRLVDDVDLDRQEEDSATDCLFCVPQTKGQCRKRHSARTLSYHLVPAHRTCWEELRLPPLDCVGVVSAVKSDVEVEEDEGDDCVKVPVPSVNLASASAPCCSSFDRRVPLCDIYGPEWKNFFCGVLRVPLTSSLDEVLSQRPFPPSTSLDTNCCKWRAAQEAFGRRLAAWYTLINRCLVVHSGTITTTAEEGDSLVTTLCNFPLLYDMTGTWRVPNQVISSSTSSADTGLLFAWSAGDLAAMLPPTCLLGHSLEILRGDTELPTLERQSAPMSNSHSLLLNVLRLPVLEKSVTESVGLSESPCIPGDEGSLLRFAVPSLFLNRLVKNFRLLTLAWLSSTNAHHHSTDATAAFTTTGTSSDSTLEAFLLPNLMVKLTLVQPTGRPSDSLKEWTFFDVVCRFWRGKLYVDKRFEAHFATGDDNDGTASLLFGAHKSIYNEVLKELARAVFPTNRSSQVSLLHFAKGLLSLWASLLSSSLPREEVTRQLHAYLLSHCIPRGSHYLVDLLRRLVPEASSPASPTTTTTFNSAGLVVMTHMAPSPSSQNRQGHASVGCSTRFQTPIFAALASEYRSGSSGSMPPVPSARSNFFGYNLLTCSTSLNSIPFRSAHSSSSKMGIGRLGEQSVYEIYLDRVRRTHDFNFPSGHPFLGSGRLVEVRWVNGDGESWLPYDLIIFLEVNGSMPAARMELSAEVKSNIIRQSTASPNLLLVGPIYVEVKSTSVVEEEGKDEERPELFEISLAEAAFARTTSWRYHLVRVRWSRNASGNAGLSLEPRLVHIPNLSKALTDDPAHHRLYIGLNQ</sequence>
<evidence type="ECO:0000313" key="1">
    <source>
        <dbReference type="EMBL" id="VDK22906.1"/>
    </source>
</evidence>
<organism evidence="1 2">
    <name type="scientific">Taenia asiatica</name>
    <name type="common">Asian tapeworm</name>
    <dbReference type="NCBI Taxonomy" id="60517"/>
    <lineage>
        <taxon>Eukaryota</taxon>
        <taxon>Metazoa</taxon>
        <taxon>Spiralia</taxon>
        <taxon>Lophotrochozoa</taxon>
        <taxon>Platyhelminthes</taxon>
        <taxon>Cestoda</taxon>
        <taxon>Eucestoda</taxon>
        <taxon>Cyclophyllidea</taxon>
        <taxon>Taeniidae</taxon>
        <taxon>Taenia</taxon>
    </lineage>
</organism>
<dbReference type="EMBL" id="UYRS01000324">
    <property type="protein sequence ID" value="VDK22906.1"/>
    <property type="molecule type" value="Genomic_DNA"/>
</dbReference>